<evidence type="ECO:0000313" key="1">
    <source>
        <dbReference type="EMBL" id="KAE8763770.1"/>
    </source>
</evidence>
<proteinExistence type="predicted"/>
<dbReference type="RefSeq" id="WP_152202770.1">
    <property type="nucleotide sequence ID" value="NZ_VUKF01000018.1"/>
</dbReference>
<gene>
    <name evidence="1" type="ORF">GB883_12365</name>
</gene>
<dbReference type="Proteomes" id="UP000451860">
    <property type="component" value="Unassembled WGS sequence"/>
</dbReference>
<evidence type="ECO:0008006" key="3">
    <source>
        <dbReference type="Google" id="ProtNLM"/>
    </source>
</evidence>
<sequence>MTAAPTLAAALTDEGRGRLTDLIQEVRHDPAAARRRFPAAARLVGRGPTDPSDPLGVTTPLVEDLVRGALLEALAAARDGAADRILQDVEALYRDGDADEKRAVLRALPALPVGAGALPLLRDALRTNDTRLVAAAMGAYATAHLDDDAWRQGVLKCLFVGVPVAAVDGLDRRADAELVRMVTAYAEERRAAGREVPADATRILTDHAPTP</sequence>
<name>A0A7J5UNC3_9MICO</name>
<reference evidence="1 2" key="1">
    <citation type="submission" date="2019-10" db="EMBL/GenBank/DDBJ databases">
        <title>Georgenia wutianyii sp. nov. and Georgenia yuyongxinii sp. nov. isolated from plateau pika (Ochotona curzoniae) in the Qinghai-Tibet plateau of China.</title>
        <authorList>
            <person name="Tian Z."/>
        </authorList>
    </citation>
    <scope>NUCLEOTIDE SEQUENCE [LARGE SCALE GENOMIC DNA]</scope>
    <source>
        <strain evidence="1 2">DSM 21501</strain>
    </source>
</reference>
<dbReference type="AlphaFoldDB" id="A0A7J5UNC3"/>
<organism evidence="1 2">
    <name type="scientific">Georgenia thermotolerans</name>
    <dbReference type="NCBI Taxonomy" id="527326"/>
    <lineage>
        <taxon>Bacteria</taxon>
        <taxon>Bacillati</taxon>
        <taxon>Actinomycetota</taxon>
        <taxon>Actinomycetes</taxon>
        <taxon>Micrococcales</taxon>
        <taxon>Bogoriellaceae</taxon>
        <taxon>Georgenia</taxon>
    </lineage>
</organism>
<dbReference type="InterPro" id="IPR047715">
    <property type="entry name" value="EboA_dom"/>
</dbReference>
<protein>
    <recommendedName>
        <fullName evidence="3">Sugar phosphate isomerase</fullName>
    </recommendedName>
</protein>
<accession>A0A7J5UNC3</accession>
<dbReference type="EMBL" id="WHJE01000056">
    <property type="protein sequence ID" value="KAE8763770.1"/>
    <property type="molecule type" value="Genomic_DNA"/>
</dbReference>
<keyword evidence="2" id="KW-1185">Reference proteome</keyword>
<evidence type="ECO:0000313" key="2">
    <source>
        <dbReference type="Proteomes" id="UP000451860"/>
    </source>
</evidence>
<dbReference type="OrthoDB" id="1900402at2"/>
<dbReference type="NCBIfam" id="NF035938">
    <property type="entry name" value="EboA_domain"/>
    <property type="match status" value="1"/>
</dbReference>
<comment type="caution">
    <text evidence="1">The sequence shown here is derived from an EMBL/GenBank/DDBJ whole genome shotgun (WGS) entry which is preliminary data.</text>
</comment>